<name>A0A7E4VJW6_PANRE</name>
<protein>
    <submittedName>
        <fullName evidence="2">F-box domain-containing protein</fullName>
    </submittedName>
</protein>
<organism evidence="1 2">
    <name type="scientific">Panagrellus redivivus</name>
    <name type="common">Microworm</name>
    <dbReference type="NCBI Taxonomy" id="6233"/>
    <lineage>
        <taxon>Eukaryota</taxon>
        <taxon>Metazoa</taxon>
        <taxon>Ecdysozoa</taxon>
        <taxon>Nematoda</taxon>
        <taxon>Chromadorea</taxon>
        <taxon>Rhabditida</taxon>
        <taxon>Tylenchina</taxon>
        <taxon>Panagrolaimomorpha</taxon>
        <taxon>Panagrolaimoidea</taxon>
        <taxon>Panagrolaimidae</taxon>
        <taxon>Panagrellus</taxon>
    </lineage>
</organism>
<proteinExistence type="predicted"/>
<reference evidence="1" key="1">
    <citation type="journal article" date="2013" name="Genetics">
        <title>The draft genome and transcriptome of Panagrellus redivivus are shaped by the harsh demands of a free-living lifestyle.</title>
        <authorList>
            <person name="Srinivasan J."/>
            <person name="Dillman A.R."/>
            <person name="Macchietto M.G."/>
            <person name="Heikkinen L."/>
            <person name="Lakso M."/>
            <person name="Fracchia K.M."/>
            <person name="Antoshechkin I."/>
            <person name="Mortazavi A."/>
            <person name="Wong G."/>
            <person name="Sternberg P.W."/>
        </authorList>
    </citation>
    <scope>NUCLEOTIDE SEQUENCE [LARGE SCALE GENOMIC DNA]</scope>
    <source>
        <strain evidence="1">MT8872</strain>
    </source>
</reference>
<dbReference type="WBParaSite" id="Pan_g21419.t1">
    <property type="protein sequence ID" value="Pan_g21419.t1"/>
    <property type="gene ID" value="Pan_g21419"/>
</dbReference>
<sequence length="334" mass="38197">MANSQLKFHLLREVIDEMGGNYCDAAVLGSLLVAGKESAAALCWIVARDVQIHRRFGENKSCQLWIKWGMWQRDIEPVYFQNFALRNTKCLRIDDYRGTNLELVNVASTCARLFVLDCPATHFAALLDTNMDLSNLYEATLHVKDLQQFSSILSYLTYHPGRCPSLDTISISGCWSVENMMECISDYRISSVKTLTLDAKANCCTGFDFSQLSSISKCFPNVEEVSLQVTSNCTHSAAEVDLEAYNQLCESFKAYDPSFHFNFEYGQYNENDEFHKSLENLLASKGKFEMHFTGLDRRCYNVNITYPTQTMTIRIAEVICDHQYEQLYEPMEED</sequence>
<dbReference type="Proteomes" id="UP000492821">
    <property type="component" value="Unassembled WGS sequence"/>
</dbReference>
<dbReference type="SUPFAM" id="SSF52047">
    <property type="entry name" value="RNI-like"/>
    <property type="match status" value="1"/>
</dbReference>
<dbReference type="InterPro" id="IPR032675">
    <property type="entry name" value="LRR_dom_sf"/>
</dbReference>
<keyword evidence="1" id="KW-1185">Reference proteome</keyword>
<dbReference type="Gene3D" id="3.80.10.10">
    <property type="entry name" value="Ribonuclease Inhibitor"/>
    <property type="match status" value="1"/>
</dbReference>
<evidence type="ECO:0000313" key="2">
    <source>
        <dbReference type="WBParaSite" id="Pan_g21419.t1"/>
    </source>
</evidence>
<evidence type="ECO:0000313" key="1">
    <source>
        <dbReference type="Proteomes" id="UP000492821"/>
    </source>
</evidence>
<accession>A0A7E4VJW6</accession>
<dbReference type="AlphaFoldDB" id="A0A7E4VJW6"/>
<reference evidence="2" key="2">
    <citation type="submission" date="2020-10" db="UniProtKB">
        <authorList>
            <consortium name="WormBaseParasite"/>
        </authorList>
    </citation>
    <scope>IDENTIFICATION</scope>
</reference>